<evidence type="ECO:0000256" key="2">
    <source>
        <dbReference type="SAM" id="SignalP"/>
    </source>
</evidence>
<dbReference type="EMBL" id="WAGD01000005">
    <property type="protein sequence ID" value="KAB0886381.1"/>
    <property type="molecule type" value="Genomic_DNA"/>
</dbReference>
<dbReference type="PROSITE" id="PS51257">
    <property type="entry name" value="PROKAR_LIPOPROTEIN"/>
    <property type="match status" value="1"/>
</dbReference>
<evidence type="ECO:0000256" key="1">
    <source>
        <dbReference type="SAM" id="Phobius"/>
    </source>
</evidence>
<gene>
    <name evidence="4" type="ORF">AUN14_15610</name>
    <name evidence="3" type="ORF">FZI19_01455</name>
</gene>
<reference evidence="4 5" key="1">
    <citation type="submission" date="2016-12" db="EMBL/GenBank/DDBJ databases">
        <title>Analysis of the Molecular Diversity Among Cronobacter Species Isolated from Filth Flies Using a Pan Genomic DNA Microarray.</title>
        <authorList>
            <person name="Pava-Ripoll M."/>
            <person name="Tall B."/>
            <person name="Farber J."/>
            <person name="Fanning S."/>
            <person name="Lehner A."/>
            <person name="Stephan R."/>
            <person name="Pagotto F."/>
            <person name="Iverson C."/>
            <person name="Ziobro G."/>
            <person name="Miller A."/>
            <person name="Pearson R."/>
            <person name="Yan Q."/>
            <person name="Kim M."/>
            <person name="Jeong S."/>
            <person name="Park J."/>
            <person name="Jun S."/>
            <person name="Choi H."/>
            <person name="Chung T."/>
            <person name="Yoo Y."/>
            <person name="Park E."/>
            <person name="Hwang S."/>
            <person name="Lee B."/>
            <person name="Sathyamoorthy V."/>
            <person name="Carter L."/>
            <person name="Mammel M."/>
            <person name="Jackson S."/>
            <person name="Kothary M."/>
            <person name="Patel I."/>
            <person name="Grim C."/>
            <person name="Gopinath G."/>
            <person name="Gangiredla J."/>
            <person name="Chase H."/>
        </authorList>
    </citation>
    <scope>NUCLEOTIDE SEQUENCE [LARGE SCALE GENOMIC DNA]</scope>
    <source>
        <strain evidence="4 5">MOD1-Md1s</strain>
    </source>
</reference>
<accession>A0A2T7AQJ1</accession>
<keyword evidence="1" id="KW-0472">Membrane</keyword>
<feature type="transmembrane region" description="Helical" evidence="1">
    <location>
        <begin position="425"/>
        <end position="446"/>
    </location>
</feature>
<evidence type="ECO:0000313" key="3">
    <source>
        <dbReference type="EMBL" id="KAB0886381.1"/>
    </source>
</evidence>
<reference evidence="3 6" key="2">
    <citation type="submission" date="2019-08" db="EMBL/GenBank/DDBJ databases">
        <title>Prevalence, distribution, and phylogeny of type two toxin-antitoxin genes possessed by Cronobacter species where C. sakazakii homologs follow sequence type lineages.</title>
        <authorList>
            <person name="Finkelstein S."/>
            <person name="Negrete F."/>
            <person name="Jang H."/>
            <person name="Gopinath G.R."/>
            <person name="Tall B.D."/>
        </authorList>
    </citation>
    <scope>NUCLEOTIDE SEQUENCE [LARGE SCALE GENOMIC DNA]</scope>
    <source>
        <strain evidence="3 6">MOD1_GK1257</strain>
    </source>
</reference>
<evidence type="ECO:0000313" key="6">
    <source>
        <dbReference type="Proteomes" id="UP000469927"/>
    </source>
</evidence>
<dbReference type="EMBL" id="MSAE01000032">
    <property type="protein sequence ID" value="PUX11893.1"/>
    <property type="molecule type" value="Genomic_DNA"/>
</dbReference>
<comment type="caution">
    <text evidence="4">The sequence shown here is derived from an EMBL/GenBank/DDBJ whole genome shotgun (WGS) entry which is preliminary data.</text>
</comment>
<evidence type="ECO:0000313" key="4">
    <source>
        <dbReference type="EMBL" id="PUX11893.1"/>
    </source>
</evidence>
<keyword evidence="1" id="KW-0812">Transmembrane</keyword>
<dbReference type="OrthoDB" id="5405606at2"/>
<keyword evidence="1" id="KW-1133">Transmembrane helix</keyword>
<protein>
    <submittedName>
        <fullName evidence="4">DUF3999 domain-containing protein</fullName>
    </submittedName>
</protein>
<dbReference type="AlphaFoldDB" id="A0A2T7AQJ1"/>
<dbReference type="Proteomes" id="UP000244378">
    <property type="component" value="Unassembled WGS sequence"/>
</dbReference>
<dbReference type="RefSeq" id="WP_075193646.1">
    <property type="nucleotide sequence ID" value="NZ_JADKNN010000021.1"/>
</dbReference>
<sequence length="458" mass="50190">MKRYWMALVWAMTAACAASDDTSGPAESPQDYARGVELAVEGQSPWYQLTLPEAVYQQSAFPDLRDVRVFNSQGASLPFAMETTTPPAPAPQSAPLTVYKLDAQPLKPARDDDAQAVLLTAPSGVQIRMENPPDETLSASWLIPLGEGRGEQALTQLRLAWPPQANGWQARVDVLSSETLRDWQPEVADAPLMDLTSGDQRLLQDKVDFSDGLALSGAKYLLVVVKNASAPLEFTSATGQWQAPHPQPVRIPLPAQGVKAPDNAAVYRWPRPQPFDALTLRPAQENAVVPVEIDYRRADNMPWQPLTRTVIYRLPERPVVRIALHGELISALRVRAINQRFGDALPEVVGERDEKTLVFNAQGHGPFLLAWGNGAAQPQALALQTLVPGQRNLETLPYAQAVNPVTLGGDARMVAKDAVAQRSALYTWLIWGVLVAGAAGLLLLAWRLWREIRREKAA</sequence>
<dbReference type="InterPro" id="IPR025060">
    <property type="entry name" value="DUF3999"/>
</dbReference>
<name>A0A2T7AQJ1_9ENTR</name>
<keyword evidence="6" id="KW-1185">Reference proteome</keyword>
<proteinExistence type="predicted"/>
<dbReference type="Pfam" id="PF13163">
    <property type="entry name" value="DUF3999"/>
    <property type="match status" value="1"/>
</dbReference>
<keyword evidence="2" id="KW-0732">Signal</keyword>
<feature type="signal peptide" evidence="2">
    <location>
        <begin position="1"/>
        <end position="17"/>
    </location>
</feature>
<organism evidence="4 5">
    <name type="scientific">Cronobacter muytjensii</name>
    <dbReference type="NCBI Taxonomy" id="413501"/>
    <lineage>
        <taxon>Bacteria</taxon>
        <taxon>Pseudomonadati</taxon>
        <taxon>Pseudomonadota</taxon>
        <taxon>Gammaproteobacteria</taxon>
        <taxon>Enterobacterales</taxon>
        <taxon>Enterobacteriaceae</taxon>
        <taxon>Cronobacter</taxon>
    </lineage>
</organism>
<dbReference type="Proteomes" id="UP000469927">
    <property type="component" value="Unassembled WGS sequence"/>
</dbReference>
<feature type="chain" id="PRO_5015631223" evidence="2">
    <location>
        <begin position="18"/>
        <end position="458"/>
    </location>
</feature>
<evidence type="ECO:0000313" key="5">
    <source>
        <dbReference type="Proteomes" id="UP000244378"/>
    </source>
</evidence>